<protein>
    <submittedName>
        <fullName evidence="3">Phage tail family protein</fullName>
    </submittedName>
</protein>
<dbReference type="InterPro" id="IPR008841">
    <property type="entry name" value="Siphovirus-type_tail_N"/>
</dbReference>
<dbReference type="Pfam" id="PF22768">
    <property type="entry name" value="SPP1_Dit"/>
    <property type="match status" value="1"/>
</dbReference>
<evidence type="ECO:0000313" key="3">
    <source>
        <dbReference type="EMBL" id="NGM81189.1"/>
    </source>
</evidence>
<dbReference type="Gene3D" id="2.60.120.860">
    <property type="match status" value="1"/>
</dbReference>
<dbReference type="RefSeq" id="WP_165093756.1">
    <property type="nucleotide sequence ID" value="NZ_JAAKGU010000001.1"/>
</dbReference>
<evidence type="ECO:0000259" key="2">
    <source>
        <dbReference type="Pfam" id="PF22768"/>
    </source>
</evidence>
<dbReference type="AlphaFoldDB" id="A0A6M1PD63"/>
<reference evidence="3 4" key="1">
    <citation type="submission" date="2020-02" db="EMBL/GenBank/DDBJ databases">
        <authorList>
            <person name="Gao J."/>
            <person name="Sun J."/>
        </authorList>
    </citation>
    <scope>NUCLEOTIDE SEQUENCE [LARGE SCALE GENOMIC DNA]</scope>
    <source>
        <strain evidence="3 4">7124</strain>
    </source>
</reference>
<feature type="domain" description="Siphovirus-type tail component RIFT-related" evidence="1">
    <location>
        <begin position="18"/>
        <end position="108"/>
    </location>
</feature>
<comment type="caution">
    <text evidence="3">The sequence shown here is derived from an EMBL/GenBank/DDBJ whole genome shotgun (WGS) entry which is preliminary data.</text>
</comment>
<dbReference type="Pfam" id="PF05709">
    <property type="entry name" value="Sipho_tail"/>
    <property type="match status" value="1"/>
</dbReference>
<gene>
    <name evidence="3" type="ORF">G5B47_02050</name>
</gene>
<evidence type="ECO:0000313" key="4">
    <source>
        <dbReference type="Proteomes" id="UP000480151"/>
    </source>
</evidence>
<name>A0A6M1PD63_9BACL</name>
<proteinExistence type="predicted"/>
<keyword evidence="4" id="KW-1185">Reference proteome</keyword>
<accession>A0A6M1PD63</accession>
<dbReference type="Gene3D" id="2.40.30.200">
    <property type="match status" value="1"/>
</dbReference>
<dbReference type="InterPro" id="IPR054738">
    <property type="entry name" value="Siphovirus-type_tail_C"/>
</dbReference>
<organism evidence="3 4">
    <name type="scientific">Paenibacillus apii</name>
    <dbReference type="NCBI Taxonomy" id="1850370"/>
    <lineage>
        <taxon>Bacteria</taxon>
        <taxon>Bacillati</taxon>
        <taxon>Bacillota</taxon>
        <taxon>Bacilli</taxon>
        <taxon>Bacillales</taxon>
        <taxon>Paenibacillaceae</taxon>
        <taxon>Paenibacillus</taxon>
    </lineage>
</organism>
<dbReference type="Proteomes" id="UP000480151">
    <property type="component" value="Unassembled WGS sequence"/>
</dbReference>
<evidence type="ECO:0000259" key="1">
    <source>
        <dbReference type="Pfam" id="PF05709"/>
    </source>
</evidence>
<feature type="domain" description="Siphovirus-type tail component C-terminal" evidence="2">
    <location>
        <begin position="170"/>
        <end position="255"/>
    </location>
</feature>
<sequence>MIDVSVNGIWMSTLGAALFERRLPVLPETDDNTLKLAGRDGVVDFGGSYGPRTVGLTFEITVSGAEFNAAVASLARTFGRRGEIALEFSDMPDKKWRCVYAGTLALGETGSRLIDVSLRMNDPWPQSAQTTELHEYGDGLSFGEGYFYTDHSVAVTASGQTFTINNAGSNDVGPLIRITGAFTDLSLSDGESTVTLTGTTGVDDVIEIDCAADKQTVRKNGANAYAMSNGVFPLLQPGITEFTVSATSVNVRIEFVFYYKYLY</sequence>
<dbReference type="EMBL" id="JAAKGU010000001">
    <property type="protein sequence ID" value="NGM81189.1"/>
    <property type="molecule type" value="Genomic_DNA"/>
</dbReference>